<proteinExistence type="inferred from homology"/>
<evidence type="ECO:0000256" key="1">
    <source>
        <dbReference type="ARBA" id="ARBA00001966"/>
    </source>
</evidence>
<organism evidence="13 14">
    <name type="scientific">Anaerocolumna jejuensis DSM 15929</name>
    <dbReference type="NCBI Taxonomy" id="1121322"/>
    <lineage>
        <taxon>Bacteria</taxon>
        <taxon>Bacillati</taxon>
        <taxon>Bacillota</taxon>
        <taxon>Clostridia</taxon>
        <taxon>Lachnospirales</taxon>
        <taxon>Lachnospiraceae</taxon>
        <taxon>Anaerocolumna</taxon>
    </lineage>
</organism>
<dbReference type="InterPro" id="IPR015928">
    <property type="entry name" value="Aconitase/3IPM_dehydase_swvl"/>
</dbReference>
<dbReference type="InterPro" id="IPR001030">
    <property type="entry name" value="Acoase/IPM_deHydtase_lsu_aba"/>
</dbReference>
<dbReference type="SUPFAM" id="SSF53732">
    <property type="entry name" value="Aconitase iron-sulfur domain"/>
    <property type="match status" value="1"/>
</dbReference>
<comment type="cofactor">
    <cofactor evidence="1">
        <name>[4Fe-4S] cluster</name>
        <dbReference type="ChEBI" id="CHEBI:49883"/>
    </cofactor>
</comment>
<dbReference type="CDD" id="cd01586">
    <property type="entry name" value="AcnA_IRP"/>
    <property type="match status" value="1"/>
</dbReference>
<evidence type="ECO:0000313" key="13">
    <source>
        <dbReference type="EMBL" id="SHL35775.1"/>
    </source>
</evidence>
<dbReference type="AlphaFoldDB" id="A0A1M6ZZL4"/>
<dbReference type="Gene3D" id="3.20.19.10">
    <property type="entry name" value="Aconitase, domain 4"/>
    <property type="match status" value="1"/>
</dbReference>
<dbReference type="Proteomes" id="UP000184386">
    <property type="component" value="Unassembled WGS sequence"/>
</dbReference>
<evidence type="ECO:0000256" key="8">
    <source>
        <dbReference type="ARBA" id="ARBA00023239"/>
    </source>
</evidence>
<dbReference type="PROSITE" id="PS01244">
    <property type="entry name" value="ACONITASE_2"/>
    <property type="match status" value="1"/>
</dbReference>
<dbReference type="CDD" id="cd01580">
    <property type="entry name" value="AcnA_IRP_Swivel"/>
    <property type="match status" value="1"/>
</dbReference>
<dbReference type="RefSeq" id="WP_073279514.1">
    <property type="nucleotide sequence ID" value="NZ_FRAC01000030.1"/>
</dbReference>
<dbReference type="PRINTS" id="PR00415">
    <property type="entry name" value="ACONITASE"/>
</dbReference>
<dbReference type="EC" id="4.2.1.3" evidence="10"/>
<dbReference type="InterPro" id="IPR006249">
    <property type="entry name" value="Aconitase/IRP2"/>
</dbReference>
<comment type="similarity">
    <text evidence="3 10">Belongs to the aconitase/IPM isomerase family.</text>
</comment>
<dbReference type="SUPFAM" id="SSF52016">
    <property type="entry name" value="LeuD/IlvD-like"/>
    <property type="match status" value="1"/>
</dbReference>
<dbReference type="STRING" id="1121322.SAMN02745136_04719"/>
<dbReference type="GO" id="GO:0046872">
    <property type="term" value="F:metal ion binding"/>
    <property type="evidence" value="ECO:0007669"/>
    <property type="project" value="UniProtKB-KW"/>
</dbReference>
<dbReference type="Pfam" id="PF00330">
    <property type="entry name" value="Aconitase"/>
    <property type="match status" value="1"/>
</dbReference>
<feature type="domain" description="Aconitase/3-isopropylmalate dehydratase large subunit alpha/beta/alpha" evidence="11">
    <location>
        <begin position="71"/>
        <end position="571"/>
    </location>
</feature>
<keyword evidence="7 10" id="KW-0411">Iron-sulfur</keyword>
<comment type="function">
    <text evidence="10">Catalyzes the isomerization of citrate to isocitrate via cis-aconitate.</text>
</comment>
<comment type="pathway">
    <text evidence="2">Carbohydrate metabolism; tricarboxylic acid cycle; isocitrate from oxaloacetate: step 2/2.</text>
</comment>
<gene>
    <name evidence="13" type="ORF">SAMN02745136_04719</name>
</gene>
<dbReference type="FunFam" id="3.30.499.10:FF:000005">
    <property type="entry name" value="cytoplasmic aconitate hydratase"/>
    <property type="match status" value="1"/>
</dbReference>
<comment type="subunit">
    <text evidence="4">Monomer.</text>
</comment>
<evidence type="ECO:0000256" key="2">
    <source>
        <dbReference type="ARBA" id="ARBA00004717"/>
    </source>
</evidence>
<dbReference type="GO" id="GO:0051539">
    <property type="term" value="F:4 iron, 4 sulfur cluster binding"/>
    <property type="evidence" value="ECO:0007669"/>
    <property type="project" value="UniProtKB-KW"/>
</dbReference>
<keyword evidence="5" id="KW-0479">Metal-binding</keyword>
<dbReference type="InterPro" id="IPR018136">
    <property type="entry name" value="Aconitase_4Fe-4S_BS"/>
</dbReference>
<dbReference type="EMBL" id="FRAC01000030">
    <property type="protein sequence ID" value="SHL35775.1"/>
    <property type="molecule type" value="Genomic_DNA"/>
</dbReference>
<keyword evidence="8 10" id="KW-0456">Lyase</keyword>
<evidence type="ECO:0000256" key="10">
    <source>
        <dbReference type="RuleBase" id="RU361275"/>
    </source>
</evidence>
<dbReference type="Gene3D" id="3.30.499.10">
    <property type="entry name" value="Aconitase, domain 3"/>
    <property type="match status" value="2"/>
</dbReference>
<keyword evidence="6 10" id="KW-0408">Iron</keyword>
<dbReference type="NCBIfam" id="NF006757">
    <property type="entry name" value="PRK09277.1"/>
    <property type="match status" value="1"/>
</dbReference>
<dbReference type="GO" id="GO:0006099">
    <property type="term" value="P:tricarboxylic acid cycle"/>
    <property type="evidence" value="ECO:0007669"/>
    <property type="project" value="UniProtKB-UniPathway"/>
</dbReference>
<dbReference type="PROSITE" id="PS00450">
    <property type="entry name" value="ACONITASE_1"/>
    <property type="match status" value="1"/>
</dbReference>
<dbReference type="Pfam" id="PF00694">
    <property type="entry name" value="Aconitase_C"/>
    <property type="match status" value="1"/>
</dbReference>
<evidence type="ECO:0000256" key="5">
    <source>
        <dbReference type="ARBA" id="ARBA00022723"/>
    </source>
</evidence>
<dbReference type="InterPro" id="IPR036008">
    <property type="entry name" value="Aconitase_4Fe-4S_dom"/>
</dbReference>
<evidence type="ECO:0000256" key="4">
    <source>
        <dbReference type="ARBA" id="ARBA00011245"/>
    </source>
</evidence>
<keyword evidence="14" id="KW-1185">Reference proteome</keyword>
<dbReference type="Gene3D" id="6.10.190.10">
    <property type="match status" value="1"/>
</dbReference>
<keyword evidence="10" id="KW-0004">4Fe-4S</keyword>
<protein>
    <recommendedName>
        <fullName evidence="10">Aconitate hydratase</fullName>
        <shortName evidence="10">Aconitase</shortName>
        <ecNumber evidence="10">4.2.1.3</ecNumber>
    </recommendedName>
</protein>
<dbReference type="UniPathway" id="UPA00223">
    <property type="reaction ID" value="UER00718"/>
</dbReference>
<comment type="catalytic activity">
    <reaction evidence="9 10">
        <text>citrate = D-threo-isocitrate</text>
        <dbReference type="Rhea" id="RHEA:10336"/>
        <dbReference type="ChEBI" id="CHEBI:15562"/>
        <dbReference type="ChEBI" id="CHEBI:16947"/>
        <dbReference type="EC" id="4.2.1.3"/>
    </reaction>
</comment>
<accession>A0A1M6ZZL4</accession>
<name>A0A1M6ZZL4_9FIRM</name>
<dbReference type="PANTHER" id="PTHR11670">
    <property type="entry name" value="ACONITASE/IRON-RESPONSIVE ELEMENT FAMILY MEMBER"/>
    <property type="match status" value="1"/>
</dbReference>
<dbReference type="InterPro" id="IPR000573">
    <property type="entry name" value="AconitaseA/IPMdHydase_ssu_swvl"/>
</dbReference>
<evidence type="ECO:0000256" key="9">
    <source>
        <dbReference type="ARBA" id="ARBA00023501"/>
    </source>
</evidence>
<evidence type="ECO:0000256" key="7">
    <source>
        <dbReference type="ARBA" id="ARBA00023014"/>
    </source>
</evidence>
<dbReference type="FunFam" id="3.20.19.10:FF:000001">
    <property type="entry name" value="Aconitate hydratase"/>
    <property type="match status" value="1"/>
</dbReference>
<evidence type="ECO:0000256" key="6">
    <source>
        <dbReference type="ARBA" id="ARBA00023004"/>
    </source>
</evidence>
<evidence type="ECO:0000256" key="3">
    <source>
        <dbReference type="ARBA" id="ARBA00007185"/>
    </source>
</evidence>
<evidence type="ECO:0000259" key="11">
    <source>
        <dbReference type="Pfam" id="PF00330"/>
    </source>
</evidence>
<evidence type="ECO:0000313" key="14">
    <source>
        <dbReference type="Proteomes" id="UP000184386"/>
    </source>
</evidence>
<dbReference type="OrthoDB" id="9764318at2"/>
<dbReference type="InterPro" id="IPR044137">
    <property type="entry name" value="AcnA_IRP_Swivel"/>
</dbReference>
<dbReference type="InterPro" id="IPR015931">
    <property type="entry name" value="Acnase/IPM_dHydase_lsu_aba_1/3"/>
</dbReference>
<dbReference type="NCBIfam" id="NF009520">
    <property type="entry name" value="PRK12881.1"/>
    <property type="match status" value="1"/>
</dbReference>
<reference evidence="13 14" key="1">
    <citation type="submission" date="2016-11" db="EMBL/GenBank/DDBJ databases">
        <authorList>
            <person name="Jaros S."/>
            <person name="Januszkiewicz K."/>
            <person name="Wedrychowicz H."/>
        </authorList>
    </citation>
    <scope>NUCLEOTIDE SEQUENCE [LARGE SCALE GENOMIC DNA]</scope>
    <source>
        <strain evidence="13 14">DSM 15929</strain>
    </source>
</reference>
<feature type="domain" description="Aconitase A/isopropylmalate dehydratase small subunit swivel" evidence="12">
    <location>
        <begin position="701"/>
        <end position="828"/>
    </location>
</feature>
<dbReference type="GO" id="GO:0003994">
    <property type="term" value="F:aconitate hydratase activity"/>
    <property type="evidence" value="ECO:0007669"/>
    <property type="project" value="UniProtKB-EC"/>
</dbReference>
<dbReference type="NCBIfam" id="TIGR01341">
    <property type="entry name" value="aconitase_1"/>
    <property type="match status" value="1"/>
</dbReference>
<sequence length="923" mass="102079">MSGNLKEKALRTFTHEGKSYAYYSIYSLKELGFPIEKLPITIRILLEGALRQLDNNRITEEHIYNLAGWMKEQKEAAEVPFKPSRVLLQDFTGVPVLVDLASMGLALKEEGKRSGKVSDIHPEIPVELVIDHSVQVDSYGKASSLSENMALEYERNKERYEFLKWAQKSFKNLRVVPPGMGIIHQVNLEYLASVVTEKAEDGNTLLFPDTLVGTDSHTTMINGLGVLGWGVGGIEAEAIMLGEPSYMMLPEVVGVKLTGELKEGAAATDLALTVTATLRKLGVVGQFVEFFGDGLDSLTLADRATIANMAPEYGATCGYFPFDEETYRYLLLTGRPREEADRIKAYLTENGLVRRAEEEPEYTKMVTLDLGTVTASLSGPKRPQDIVPLQEVKEYFKECVTRETGNNGYGLSGEEFDKKAKLSLKESEVDLKTGDIVLAAITSCTNTSNPYVMLGAGLMAKKAVELGLSVPPYVKTSLAPGSKIVSDYLDKAGLTPYLEQLGFHTVGYGCTTCIGNSGKLLPEIEKAIAEENLLTVSVLSGNRNFEGRIHPLIKANFLASPMLVIAYALAGTILIDFEKEWIAKDRDGKKIFLKNIWPSSKEIQLLIKTALKEEMFRNRYEEVWLGNDKWQELKTEKADTFAFHEESTYIRNPPYFDSLIPKENPENSLKELKVLAKFGDSVTTDHISPAGNIGRNTPAAGYLLEKGIAVKDFNTYGSRRGNHEVMMRGTFANIRIKNQLAEGREGGFTRYFKTGEILSIYDAALLYKKEETGLLVIAGKDYGMGSSRDWAAKGTALLGVKAVLAESYERIHRSNLVMMGVLPFEFMEGDSADSLGLTGEEIFTFHFEEGKNVPAFVTAVKGESKKPSNTNVSSGTTSQPGDSITFQVKLRIDSLAEWDYYRNGGILPMIARNRMVVGRKPLT</sequence>
<evidence type="ECO:0000259" key="12">
    <source>
        <dbReference type="Pfam" id="PF00694"/>
    </source>
</evidence>